<accession>A0A3M7I5S9</accession>
<evidence type="ECO:0000256" key="1">
    <source>
        <dbReference type="SAM" id="SignalP"/>
    </source>
</evidence>
<evidence type="ECO:0000313" key="3">
    <source>
        <dbReference type="Proteomes" id="UP000281677"/>
    </source>
</evidence>
<reference evidence="2 3" key="1">
    <citation type="journal article" date="2018" name="BMC Genomics">
        <title>Genomic evidence for intraspecific hybridization in a clonal and extremely halotolerant yeast.</title>
        <authorList>
            <person name="Gostincar C."/>
            <person name="Stajich J.E."/>
            <person name="Zupancic J."/>
            <person name="Zalar P."/>
            <person name="Gunde-Cimerman N."/>
        </authorList>
    </citation>
    <scope>NUCLEOTIDE SEQUENCE [LARGE SCALE GENOMIC DNA]</scope>
    <source>
        <strain evidence="2 3">EXF-120</strain>
    </source>
</reference>
<name>A0A3M7I5S9_HORWE</name>
<gene>
    <name evidence="2" type="ORF">D0859_15296</name>
</gene>
<protein>
    <submittedName>
        <fullName evidence="2">Uncharacterized protein</fullName>
    </submittedName>
</protein>
<feature type="chain" id="PRO_5018062824" evidence="1">
    <location>
        <begin position="24"/>
        <end position="180"/>
    </location>
</feature>
<dbReference type="AlphaFoldDB" id="A0A3M7I5S9"/>
<sequence length="180" mass="21494">MRRTFRSPLFHLAFSALLRPTSAGLCRLYLSCRLASFLLRWCLPSWRRRPTCRLMLRISRLLPCRLKLWALSRPTLAGLCRLYRSYRLASCHLRWCLPSWRRRPTCRLMPRISRLLPYRLILWVLLPLTSEHCLLLCLLASCRPRWSLPSWPRRLISRSTLPTFRLLLCRPKFKPLLVLA</sequence>
<comment type="caution">
    <text evidence="2">The sequence shown here is derived from an EMBL/GenBank/DDBJ whole genome shotgun (WGS) entry which is preliminary data.</text>
</comment>
<organism evidence="2 3">
    <name type="scientific">Hortaea werneckii</name>
    <name type="common">Black yeast</name>
    <name type="synonym">Cladosporium werneckii</name>
    <dbReference type="NCBI Taxonomy" id="91943"/>
    <lineage>
        <taxon>Eukaryota</taxon>
        <taxon>Fungi</taxon>
        <taxon>Dikarya</taxon>
        <taxon>Ascomycota</taxon>
        <taxon>Pezizomycotina</taxon>
        <taxon>Dothideomycetes</taxon>
        <taxon>Dothideomycetidae</taxon>
        <taxon>Mycosphaerellales</taxon>
        <taxon>Teratosphaeriaceae</taxon>
        <taxon>Hortaea</taxon>
    </lineage>
</organism>
<proteinExistence type="predicted"/>
<dbReference type="EMBL" id="QWIT01000764">
    <property type="protein sequence ID" value="RMZ20702.1"/>
    <property type="molecule type" value="Genomic_DNA"/>
</dbReference>
<keyword evidence="1" id="KW-0732">Signal</keyword>
<feature type="signal peptide" evidence="1">
    <location>
        <begin position="1"/>
        <end position="23"/>
    </location>
</feature>
<dbReference type="Proteomes" id="UP000281677">
    <property type="component" value="Unassembled WGS sequence"/>
</dbReference>
<evidence type="ECO:0000313" key="2">
    <source>
        <dbReference type="EMBL" id="RMZ20702.1"/>
    </source>
</evidence>